<evidence type="ECO:0000313" key="2">
    <source>
        <dbReference type="EMBL" id="URF04135.1"/>
    </source>
</evidence>
<dbReference type="RefSeq" id="WP_250024910.1">
    <property type="nucleotide sequence ID" value="NZ_CP097330.1"/>
</dbReference>
<name>A0AAE9I207_9BURK</name>
<proteinExistence type="predicted"/>
<gene>
    <name evidence="2" type="ORF">M5D45_16925</name>
</gene>
<dbReference type="KEGG" id="ccam:M5D45_16925"/>
<organism evidence="2 3">
    <name type="scientific">Cupriavidus campinensis</name>
    <dbReference type="NCBI Taxonomy" id="151783"/>
    <lineage>
        <taxon>Bacteria</taxon>
        <taxon>Pseudomonadati</taxon>
        <taxon>Pseudomonadota</taxon>
        <taxon>Betaproteobacteria</taxon>
        <taxon>Burkholderiales</taxon>
        <taxon>Burkholderiaceae</taxon>
        <taxon>Cupriavidus</taxon>
    </lineage>
</organism>
<reference evidence="2" key="2">
    <citation type="submission" date="2022-05" db="EMBL/GenBank/DDBJ databases">
        <authorList>
            <person name="Kunte H.-J."/>
        </authorList>
    </citation>
    <scope>NUCLEOTIDE SEQUENCE</scope>
    <source>
        <strain evidence="2">G5</strain>
    </source>
</reference>
<evidence type="ECO:0000313" key="3">
    <source>
        <dbReference type="Proteomes" id="UP001056132"/>
    </source>
</evidence>
<protein>
    <submittedName>
        <fullName evidence="2">Uncharacterized protein</fullName>
    </submittedName>
</protein>
<reference evidence="2" key="1">
    <citation type="journal article" date="2022" name="Microbiol. Resour. Announc.">
        <title>Genome Sequence of Cupriavidus campinensis Strain G5, a Member of a Bacterial Consortium Capable of Polyethylene Degradation.</title>
        <authorList>
            <person name="Schneider B."/>
            <person name="Pfeiffer F."/>
            <person name="Dyall-Smith M."/>
            <person name="Kunte H.J."/>
        </authorList>
    </citation>
    <scope>NUCLEOTIDE SEQUENCE</scope>
    <source>
        <strain evidence="2">G5</strain>
    </source>
</reference>
<keyword evidence="1" id="KW-0175">Coiled coil</keyword>
<feature type="coiled-coil region" evidence="1">
    <location>
        <begin position="77"/>
        <end position="111"/>
    </location>
</feature>
<dbReference type="EMBL" id="CP097330">
    <property type="protein sequence ID" value="URF04135.1"/>
    <property type="molecule type" value="Genomic_DNA"/>
</dbReference>
<evidence type="ECO:0000256" key="1">
    <source>
        <dbReference type="SAM" id="Coils"/>
    </source>
</evidence>
<accession>A0AAE9I207</accession>
<dbReference type="AlphaFoldDB" id="A0AAE9I207"/>
<sequence length="243" mass="26179">MLEVQANAGQARVDAAAVRSEMSNSIPLPPSRGLAEIAQETARLVAEQSRLAAIPCETRCVSLQAKRTTLVARLDALSAEAGEVRRWQAERERQEQRVALERERSDAARDDAVMAAVAGWVGLPVATLNWIMALGLAIFFEGFAALCWTLVLLQLESRVPAPVTPAEQAVTGEVRDGDDGYRTRVHDVPAMDSDADSSYEARLCRARLAVQSGQLACTVRAVRRYLGCGSDTASAICKALTNA</sequence>
<dbReference type="Proteomes" id="UP001056132">
    <property type="component" value="Chromosome 1"/>
</dbReference>